<dbReference type="EMBL" id="SNXE01000013">
    <property type="protein sequence ID" value="TDP04920.1"/>
    <property type="molecule type" value="Genomic_DNA"/>
</dbReference>
<dbReference type="RefSeq" id="WP_246030900.1">
    <property type="nucleotide sequence ID" value="NZ_JAUFPJ010000012.1"/>
</dbReference>
<dbReference type="PANTHER" id="PTHR30399">
    <property type="entry name" value="UNCHARACTERIZED PROTEIN YGJP"/>
    <property type="match status" value="1"/>
</dbReference>
<reference evidence="2 3" key="1">
    <citation type="submission" date="2019-03" db="EMBL/GenBank/DDBJ databases">
        <title>Genomic Encyclopedia of Type Strains, Phase IV (KMG-IV): sequencing the most valuable type-strain genomes for metagenomic binning, comparative biology and taxonomic classification.</title>
        <authorList>
            <person name="Goeker M."/>
        </authorList>
    </citation>
    <scope>NUCLEOTIDE SEQUENCE [LARGE SCALE GENOMIC DNA]</scope>
    <source>
        <strain evidence="2 3">DSM 25082</strain>
    </source>
</reference>
<dbReference type="Pfam" id="PF01863">
    <property type="entry name" value="YgjP-like"/>
    <property type="match status" value="1"/>
</dbReference>
<evidence type="ECO:0000259" key="1">
    <source>
        <dbReference type="Pfam" id="PF01863"/>
    </source>
</evidence>
<proteinExistence type="predicted"/>
<dbReference type="Gene3D" id="3.30.2010.10">
    <property type="entry name" value="Metalloproteases ('zincins'), catalytic domain"/>
    <property type="match status" value="1"/>
</dbReference>
<name>A0A4R6MW24_9BURK</name>
<dbReference type="Proteomes" id="UP000295357">
    <property type="component" value="Unassembled WGS sequence"/>
</dbReference>
<feature type="domain" description="YgjP-like metallopeptidase" evidence="1">
    <location>
        <begin position="43"/>
        <end position="248"/>
    </location>
</feature>
<dbReference type="CDD" id="cd07344">
    <property type="entry name" value="M48_yhfN_like"/>
    <property type="match status" value="1"/>
</dbReference>
<evidence type="ECO:0000313" key="2">
    <source>
        <dbReference type="EMBL" id="TDP04920.1"/>
    </source>
</evidence>
<dbReference type="InterPro" id="IPR002725">
    <property type="entry name" value="YgjP-like_metallopeptidase"/>
</dbReference>
<sequence>MSLTRRLRSLLRPEAPAAGTPMRRELLLPAGPLHYELRHAPRRSIGFTISPSGLKVTAPRWVAQAEIEAALRGKQDWILRKLDEQRDRSHRQHAARVHWGEGGQMPYLGQPLSLKLGGLARYEPQARELHLGLPQDAGPAQVREAALAWLAGRARALFEQRCRHYAAALSVRYTRLSLSQAQTRWGSASANGSIRLSWRLIHLDPDLIDYVVVHELAHLHEMNHSPRFWAVVASVLPDYESARRRLREAALPTLEL</sequence>
<evidence type="ECO:0000313" key="3">
    <source>
        <dbReference type="Proteomes" id="UP000295357"/>
    </source>
</evidence>
<organism evidence="2 3">
    <name type="scientific">Roseateles asaccharophilus</name>
    <dbReference type="NCBI Taxonomy" id="582607"/>
    <lineage>
        <taxon>Bacteria</taxon>
        <taxon>Pseudomonadati</taxon>
        <taxon>Pseudomonadota</taxon>
        <taxon>Betaproteobacteria</taxon>
        <taxon>Burkholderiales</taxon>
        <taxon>Sphaerotilaceae</taxon>
        <taxon>Roseateles</taxon>
    </lineage>
</organism>
<comment type="caution">
    <text evidence="2">The sequence shown here is derived from an EMBL/GenBank/DDBJ whole genome shotgun (WGS) entry which is preliminary data.</text>
</comment>
<dbReference type="PANTHER" id="PTHR30399:SF1">
    <property type="entry name" value="UTP PYROPHOSPHATASE"/>
    <property type="match status" value="1"/>
</dbReference>
<protein>
    <recommendedName>
        <fullName evidence="1">YgjP-like metallopeptidase domain-containing protein</fullName>
    </recommendedName>
</protein>
<gene>
    <name evidence="2" type="ORF">DFR39_11331</name>
</gene>
<dbReference type="InterPro" id="IPR053136">
    <property type="entry name" value="UTP_pyrophosphatase-like"/>
</dbReference>
<dbReference type="AlphaFoldDB" id="A0A4R6MW24"/>
<accession>A0A4R6MW24</accession>
<keyword evidence="3" id="KW-1185">Reference proteome</keyword>